<dbReference type="PATRIC" id="fig|320778.3.peg.351"/>
<feature type="transmembrane region" description="Helical" evidence="1">
    <location>
        <begin position="106"/>
        <end position="124"/>
    </location>
</feature>
<dbReference type="InterPro" id="IPR024464">
    <property type="entry name" value="DUF2391"/>
</dbReference>
<evidence type="ECO:0008006" key="4">
    <source>
        <dbReference type="Google" id="ProtNLM"/>
    </source>
</evidence>
<name>A0A0J1KAY4_9GAMM</name>
<sequence>MLNFNLEDVSQVLVGAFALAVPISFSEEAWRLGETLPLPNLLMLLCLSFCFLGFFAYESVFQGNIRHRVFGFFFRVVVAYLIAAMVVGLVLLALDKLPLMTDPLMSLRRVIVIAMPASMGAIVVDSFDKE</sequence>
<feature type="transmembrane region" description="Helical" evidence="1">
    <location>
        <begin position="36"/>
        <end position="57"/>
    </location>
</feature>
<protein>
    <recommendedName>
        <fullName evidence="4">Integral membrane protein</fullName>
    </recommendedName>
</protein>
<reference evidence="2 3" key="1">
    <citation type="submission" date="2015-05" db="EMBL/GenBank/DDBJ databases">
        <title>Photobacterium galathea sp. nov.</title>
        <authorList>
            <person name="Machado H."/>
            <person name="Gram L."/>
        </authorList>
    </citation>
    <scope>NUCLEOTIDE SEQUENCE [LARGE SCALE GENOMIC DNA]</scope>
    <source>
        <strain evidence="2 3">DSM 22954</strain>
    </source>
</reference>
<comment type="caution">
    <text evidence="2">The sequence shown here is derived from an EMBL/GenBank/DDBJ whole genome shotgun (WGS) entry which is preliminary data.</text>
</comment>
<accession>A0A0J1KAY4</accession>
<keyword evidence="3" id="KW-1185">Reference proteome</keyword>
<evidence type="ECO:0000256" key="1">
    <source>
        <dbReference type="SAM" id="Phobius"/>
    </source>
</evidence>
<dbReference type="EMBL" id="LDOU01000002">
    <property type="protein sequence ID" value="KLV11482.1"/>
    <property type="molecule type" value="Genomic_DNA"/>
</dbReference>
<dbReference type="RefSeq" id="WP_047883441.1">
    <property type="nucleotide sequence ID" value="NZ_CP071325.1"/>
</dbReference>
<dbReference type="Pfam" id="PF09622">
    <property type="entry name" value="DUF2391"/>
    <property type="match status" value="1"/>
</dbReference>
<evidence type="ECO:0000313" key="2">
    <source>
        <dbReference type="EMBL" id="KLV11482.1"/>
    </source>
</evidence>
<keyword evidence="1" id="KW-0812">Transmembrane</keyword>
<evidence type="ECO:0000313" key="3">
    <source>
        <dbReference type="Proteomes" id="UP000035909"/>
    </source>
</evidence>
<proteinExistence type="predicted"/>
<dbReference type="AlphaFoldDB" id="A0A0J1KAY4"/>
<keyword evidence="1" id="KW-1133">Transmembrane helix</keyword>
<feature type="transmembrane region" description="Helical" evidence="1">
    <location>
        <begin position="69"/>
        <end position="94"/>
    </location>
</feature>
<dbReference type="Proteomes" id="UP000035909">
    <property type="component" value="Unassembled WGS sequence"/>
</dbReference>
<organism evidence="2 3">
    <name type="scientific">Photobacterium ganghwense</name>
    <dbReference type="NCBI Taxonomy" id="320778"/>
    <lineage>
        <taxon>Bacteria</taxon>
        <taxon>Pseudomonadati</taxon>
        <taxon>Pseudomonadota</taxon>
        <taxon>Gammaproteobacteria</taxon>
        <taxon>Vibrionales</taxon>
        <taxon>Vibrionaceae</taxon>
        <taxon>Photobacterium</taxon>
    </lineage>
</organism>
<dbReference type="OrthoDB" id="5349036at2"/>
<gene>
    <name evidence="2" type="ORF">ABT57_01650</name>
</gene>
<keyword evidence="1" id="KW-0472">Membrane</keyword>